<evidence type="ECO:0000259" key="1">
    <source>
        <dbReference type="Pfam" id="PF13799"/>
    </source>
</evidence>
<evidence type="ECO:0000313" key="2">
    <source>
        <dbReference type="EMBL" id="MBB6730422.1"/>
    </source>
</evidence>
<dbReference type="RefSeq" id="WP_185128091.1">
    <property type="nucleotide sequence ID" value="NZ_JACJVO010000007.1"/>
</dbReference>
<gene>
    <name evidence="2" type="ORF">H7C18_05865</name>
</gene>
<dbReference type="InterPro" id="IPR025237">
    <property type="entry name" value="DUF4183"/>
</dbReference>
<dbReference type="Pfam" id="PF13799">
    <property type="entry name" value="DUF4183"/>
    <property type="match status" value="1"/>
</dbReference>
<sequence>MALQLMKLFVGAATTTAVGPDSSKYFYVTTADTAAGATLTIDAGSFFDDSGAAVTELPALEAGNSYFQVSVNGVLQMDGISTYTPGAAGTGSLAVAVPAGGSAIVTGTPVVLELATFAPTSTTVVTT</sequence>
<comment type="caution">
    <text evidence="2">The sequence shown here is derived from an EMBL/GenBank/DDBJ whole genome shotgun (WGS) entry which is preliminary data.</text>
</comment>
<dbReference type="EMBL" id="JACJVO010000007">
    <property type="protein sequence ID" value="MBB6730422.1"/>
    <property type="molecule type" value="Genomic_DNA"/>
</dbReference>
<proteinExistence type="predicted"/>
<keyword evidence="3" id="KW-1185">Reference proteome</keyword>
<accession>A0A7X0SI74</accession>
<dbReference type="Proteomes" id="UP000564644">
    <property type="component" value="Unassembled WGS sequence"/>
</dbReference>
<protein>
    <submittedName>
        <fullName evidence="2">DUF4183 domain-containing protein</fullName>
    </submittedName>
</protein>
<dbReference type="AlphaFoldDB" id="A0A7X0SI74"/>
<organism evidence="2 3">
    <name type="scientific">Cohnella zeiphila</name>
    <dbReference type="NCBI Taxonomy" id="2761120"/>
    <lineage>
        <taxon>Bacteria</taxon>
        <taxon>Bacillati</taxon>
        <taxon>Bacillota</taxon>
        <taxon>Bacilli</taxon>
        <taxon>Bacillales</taxon>
        <taxon>Paenibacillaceae</taxon>
        <taxon>Cohnella</taxon>
    </lineage>
</organism>
<name>A0A7X0SI74_9BACL</name>
<evidence type="ECO:0000313" key="3">
    <source>
        <dbReference type="Proteomes" id="UP000564644"/>
    </source>
</evidence>
<feature type="domain" description="DUF4183" evidence="1">
    <location>
        <begin position="33"/>
        <end position="113"/>
    </location>
</feature>
<reference evidence="2 3" key="1">
    <citation type="submission" date="2020-08" db="EMBL/GenBank/DDBJ databases">
        <title>Cohnella phylogeny.</title>
        <authorList>
            <person name="Dunlap C."/>
        </authorList>
    </citation>
    <scope>NUCLEOTIDE SEQUENCE [LARGE SCALE GENOMIC DNA]</scope>
    <source>
        <strain evidence="2 3">CBP 2801</strain>
    </source>
</reference>